<comment type="similarity">
    <text evidence="1">Belongs to the short-chain dehydrogenases/reductases (SDR) family.</text>
</comment>
<evidence type="ECO:0000256" key="3">
    <source>
        <dbReference type="ARBA" id="ARBA00023221"/>
    </source>
</evidence>
<dbReference type="RefSeq" id="WP_226393780.1">
    <property type="nucleotide sequence ID" value="NZ_JADCKB010000047.1"/>
</dbReference>
<keyword evidence="3" id="KW-0753">Steroid metabolism</keyword>
<evidence type="ECO:0000313" key="4">
    <source>
        <dbReference type="EMBL" id="MBE5041251.1"/>
    </source>
</evidence>
<keyword evidence="5" id="KW-1185">Reference proteome</keyword>
<evidence type="ECO:0000256" key="1">
    <source>
        <dbReference type="ARBA" id="ARBA00006484"/>
    </source>
</evidence>
<keyword evidence="2" id="KW-0560">Oxidoreductase</keyword>
<dbReference type="GO" id="GO:0008206">
    <property type="term" value="P:bile acid metabolic process"/>
    <property type="evidence" value="ECO:0007669"/>
    <property type="project" value="UniProtKB-ARBA"/>
</dbReference>
<accession>A0A9D5M0C1</accession>
<dbReference type="FunFam" id="3.40.50.720:FF:000084">
    <property type="entry name" value="Short-chain dehydrogenase reductase"/>
    <property type="match status" value="1"/>
</dbReference>
<evidence type="ECO:0000256" key="2">
    <source>
        <dbReference type="ARBA" id="ARBA00023002"/>
    </source>
</evidence>
<dbReference type="Proteomes" id="UP000806542">
    <property type="component" value="Unassembled WGS sequence"/>
</dbReference>
<comment type="caution">
    <text evidence="4">The sequence shown here is derived from an EMBL/GenBank/DDBJ whole genome shotgun (WGS) entry which is preliminary data.</text>
</comment>
<dbReference type="Gene3D" id="3.40.50.720">
    <property type="entry name" value="NAD(P)-binding Rossmann-like Domain"/>
    <property type="match status" value="1"/>
</dbReference>
<keyword evidence="3" id="KW-0443">Lipid metabolism</keyword>
<protein>
    <submittedName>
        <fullName evidence="4">SDR family oxidoreductase</fullName>
    </submittedName>
</protein>
<gene>
    <name evidence="4" type="ORF">INF28_12395</name>
</gene>
<reference evidence="4" key="1">
    <citation type="submission" date="2020-10" db="EMBL/GenBank/DDBJ databases">
        <title>ChiBAC.</title>
        <authorList>
            <person name="Zenner C."/>
            <person name="Hitch T.C.A."/>
            <person name="Clavel T."/>
        </authorList>
    </citation>
    <scope>NUCLEOTIDE SEQUENCE</scope>
    <source>
        <strain evidence="4">DSM 107454</strain>
    </source>
</reference>
<dbReference type="Pfam" id="PF13561">
    <property type="entry name" value="adh_short_C2"/>
    <property type="match status" value="1"/>
</dbReference>
<proteinExistence type="inferred from homology"/>
<dbReference type="PANTHER" id="PTHR42879">
    <property type="entry name" value="3-OXOACYL-(ACYL-CARRIER-PROTEIN) REDUCTASE"/>
    <property type="match status" value="1"/>
</dbReference>
<dbReference type="CDD" id="cd05233">
    <property type="entry name" value="SDR_c"/>
    <property type="match status" value="1"/>
</dbReference>
<dbReference type="InterPro" id="IPR036291">
    <property type="entry name" value="NAD(P)-bd_dom_sf"/>
</dbReference>
<dbReference type="InterPro" id="IPR002347">
    <property type="entry name" value="SDR_fam"/>
</dbReference>
<evidence type="ECO:0000313" key="5">
    <source>
        <dbReference type="Proteomes" id="UP000806542"/>
    </source>
</evidence>
<dbReference type="EMBL" id="JADCKB010000047">
    <property type="protein sequence ID" value="MBE5041251.1"/>
    <property type="molecule type" value="Genomic_DNA"/>
</dbReference>
<dbReference type="InterPro" id="IPR050259">
    <property type="entry name" value="SDR"/>
</dbReference>
<dbReference type="PRINTS" id="PR00081">
    <property type="entry name" value="GDHRDH"/>
</dbReference>
<name>A0A9D5M0C1_9FIRM</name>
<organism evidence="4 5">
    <name type="scientific">Ructibacterium gallinarum</name>
    <dbReference type="NCBI Taxonomy" id="2779355"/>
    <lineage>
        <taxon>Bacteria</taxon>
        <taxon>Bacillati</taxon>
        <taxon>Bacillota</taxon>
        <taxon>Clostridia</taxon>
        <taxon>Eubacteriales</taxon>
        <taxon>Oscillospiraceae</taxon>
        <taxon>Ructibacterium</taxon>
    </lineage>
</organism>
<dbReference type="AlphaFoldDB" id="A0A9D5M0C1"/>
<dbReference type="SUPFAM" id="SSF51735">
    <property type="entry name" value="NAD(P)-binding Rossmann-fold domains"/>
    <property type="match status" value="1"/>
</dbReference>
<dbReference type="GO" id="GO:0016491">
    <property type="term" value="F:oxidoreductase activity"/>
    <property type="evidence" value="ECO:0007669"/>
    <property type="project" value="UniProtKB-KW"/>
</dbReference>
<sequence length="242" mass="26471">MFDLSGKIALVTGSTQGIGFEIASVLAQQGARVFVNGASSMEKCQVAAERIPNSVPVLANVSKEEDIQKLYQTTGDVDILVLNASVQVKRDWEEVSLEEFDMQMSCNVRSSFLMIQKYAPGMKKKKWGRIVTIGSVNQYNQHPMLSVYSISKAAQMKMVENLAPLLAPFQVTINNIAPGAIDTPRNQQALANKEAHRSIVSRIPCGYIGKPEDVVHAVLLVCSEEGRYITGSEIIVDGGFHL</sequence>
<dbReference type="PRINTS" id="PR00080">
    <property type="entry name" value="SDRFAMILY"/>
</dbReference>